<evidence type="ECO:0000256" key="4">
    <source>
        <dbReference type="ARBA" id="ARBA00004167"/>
    </source>
</evidence>
<dbReference type="PROSITE" id="PS51873">
    <property type="entry name" value="TRIAD"/>
    <property type="match status" value="1"/>
</dbReference>
<feature type="region of interest" description="Disordered" evidence="18">
    <location>
        <begin position="222"/>
        <end position="287"/>
    </location>
</feature>
<keyword evidence="13" id="KW-0833">Ubl conjugation pathway</keyword>
<comment type="similarity">
    <text evidence="6">Belongs to the RBR family. Ariadne subfamily.</text>
</comment>
<dbReference type="InterPro" id="IPR031127">
    <property type="entry name" value="E3_UB_ligase_RBR"/>
</dbReference>
<dbReference type="InterPro" id="IPR017907">
    <property type="entry name" value="Znf_RING_CS"/>
</dbReference>
<dbReference type="STRING" id="88036.D8S286"/>
<dbReference type="eggNOG" id="KOG1812">
    <property type="taxonomic scope" value="Eukaryota"/>
</dbReference>
<accession>D8S286</accession>
<gene>
    <name evidence="21" type="ORF">SELMODRAFT_417443</name>
</gene>
<reference evidence="21 22" key="1">
    <citation type="journal article" date="2011" name="Science">
        <title>The Selaginella genome identifies genetic changes associated with the evolution of vascular plants.</title>
        <authorList>
            <person name="Banks J.A."/>
            <person name="Nishiyama T."/>
            <person name="Hasebe M."/>
            <person name="Bowman J.L."/>
            <person name="Gribskov M."/>
            <person name="dePamphilis C."/>
            <person name="Albert V.A."/>
            <person name="Aono N."/>
            <person name="Aoyama T."/>
            <person name="Ambrose B.A."/>
            <person name="Ashton N.W."/>
            <person name="Axtell M.J."/>
            <person name="Barker E."/>
            <person name="Barker M.S."/>
            <person name="Bennetzen J.L."/>
            <person name="Bonawitz N.D."/>
            <person name="Chapple C."/>
            <person name="Cheng C."/>
            <person name="Correa L.G."/>
            <person name="Dacre M."/>
            <person name="DeBarry J."/>
            <person name="Dreyer I."/>
            <person name="Elias M."/>
            <person name="Engstrom E.M."/>
            <person name="Estelle M."/>
            <person name="Feng L."/>
            <person name="Finet C."/>
            <person name="Floyd S.K."/>
            <person name="Frommer W.B."/>
            <person name="Fujita T."/>
            <person name="Gramzow L."/>
            <person name="Gutensohn M."/>
            <person name="Harholt J."/>
            <person name="Hattori M."/>
            <person name="Heyl A."/>
            <person name="Hirai T."/>
            <person name="Hiwatashi Y."/>
            <person name="Ishikawa M."/>
            <person name="Iwata M."/>
            <person name="Karol K.G."/>
            <person name="Koehler B."/>
            <person name="Kolukisaoglu U."/>
            <person name="Kubo M."/>
            <person name="Kurata T."/>
            <person name="Lalonde S."/>
            <person name="Li K."/>
            <person name="Li Y."/>
            <person name="Litt A."/>
            <person name="Lyons E."/>
            <person name="Manning G."/>
            <person name="Maruyama T."/>
            <person name="Michael T.P."/>
            <person name="Mikami K."/>
            <person name="Miyazaki S."/>
            <person name="Morinaga S."/>
            <person name="Murata T."/>
            <person name="Mueller-Roeber B."/>
            <person name="Nelson D.R."/>
            <person name="Obara M."/>
            <person name="Oguri Y."/>
            <person name="Olmstead R.G."/>
            <person name="Onodera N."/>
            <person name="Petersen B.L."/>
            <person name="Pils B."/>
            <person name="Prigge M."/>
            <person name="Rensing S.A."/>
            <person name="Riano-Pachon D.M."/>
            <person name="Roberts A.W."/>
            <person name="Sato Y."/>
            <person name="Scheller H.V."/>
            <person name="Schulz B."/>
            <person name="Schulz C."/>
            <person name="Shakirov E.V."/>
            <person name="Shibagaki N."/>
            <person name="Shinohara N."/>
            <person name="Shippen D.E."/>
            <person name="Soerensen I."/>
            <person name="Sotooka R."/>
            <person name="Sugimoto N."/>
            <person name="Sugita M."/>
            <person name="Sumikawa N."/>
            <person name="Tanurdzic M."/>
            <person name="Theissen G."/>
            <person name="Ulvskov P."/>
            <person name="Wakazuki S."/>
            <person name="Weng J.K."/>
            <person name="Willats W.W."/>
            <person name="Wipf D."/>
            <person name="Wolf P.G."/>
            <person name="Yang L."/>
            <person name="Zimmer A.D."/>
            <person name="Zhu Q."/>
            <person name="Mitros T."/>
            <person name="Hellsten U."/>
            <person name="Loque D."/>
            <person name="Otillar R."/>
            <person name="Salamov A."/>
            <person name="Schmutz J."/>
            <person name="Shapiro H."/>
            <person name="Lindquist E."/>
            <person name="Lucas S."/>
            <person name="Rokhsar D."/>
            <person name="Grigoriev I.V."/>
        </authorList>
    </citation>
    <scope>NUCLEOTIDE SEQUENCE [LARGE SCALE GENOMIC DNA]</scope>
</reference>
<evidence type="ECO:0000256" key="14">
    <source>
        <dbReference type="ARBA" id="ARBA00022833"/>
    </source>
</evidence>
<evidence type="ECO:0000259" key="20">
    <source>
        <dbReference type="PROSITE" id="PS51873"/>
    </source>
</evidence>
<evidence type="ECO:0000256" key="17">
    <source>
        <dbReference type="PROSITE-ProRule" id="PRU00175"/>
    </source>
</evidence>
<evidence type="ECO:0000256" key="3">
    <source>
        <dbReference type="ARBA" id="ARBA00003976"/>
    </source>
</evidence>
<feature type="compositionally biased region" description="Low complexity" evidence="18">
    <location>
        <begin position="224"/>
        <end position="287"/>
    </location>
</feature>
<dbReference type="GO" id="GO:0031090">
    <property type="term" value="C:organelle membrane"/>
    <property type="evidence" value="ECO:0007669"/>
    <property type="project" value="UniProtKB-ARBA"/>
</dbReference>
<dbReference type="PANTHER" id="PTHR11685">
    <property type="entry name" value="RBR FAMILY RING FINGER AND IBR DOMAIN-CONTAINING"/>
    <property type="match status" value="1"/>
</dbReference>
<organism evidence="22">
    <name type="scientific">Selaginella moellendorffii</name>
    <name type="common">Spikemoss</name>
    <dbReference type="NCBI Taxonomy" id="88036"/>
    <lineage>
        <taxon>Eukaryota</taxon>
        <taxon>Viridiplantae</taxon>
        <taxon>Streptophyta</taxon>
        <taxon>Embryophyta</taxon>
        <taxon>Tracheophyta</taxon>
        <taxon>Lycopodiopsida</taxon>
        <taxon>Selaginellales</taxon>
        <taxon>Selaginellaceae</taxon>
        <taxon>Selaginella</taxon>
    </lineage>
</organism>
<dbReference type="InterPro" id="IPR044066">
    <property type="entry name" value="TRIAD_supradom"/>
</dbReference>
<evidence type="ECO:0000256" key="1">
    <source>
        <dbReference type="ARBA" id="ARBA00001798"/>
    </source>
</evidence>
<keyword evidence="11" id="KW-0677">Repeat</keyword>
<name>D8S286_SELML</name>
<sequence>MGSSQSVSAGSSGSSSYQSGVPLPNHEYSHPTQDYDFDHEYSHPTQDSDFNHEDSHLTQDYDLAFDLQLAEVMEASRAEEVFAAWEIQNREELIDAVLLAKVLERQQEEEQRMRRETCRICTEDRLSLQEMMTVQPCEHRFCIQCMRHNAEVRVKEGAVEVRCPSEHCLAVLDYEVCTELLSKESIQLLEKNRVEQSIPAEFKIYCPYKECSEVMDKRLLDAVPSSSSSSSSPKSCSKSSNKSPRRGSQSSWRASSPSSPSSSLPAWTSSAPIPSSSDSLPSSSATSTTQSNARASFMVKCLACGNGFCLKCKVPWHFGMSCREFEKVPAVLRDFDGVKLYKLASRNKWKQCGQCGSMIELTRGCNHVVCRCKYEFCYLCNRKWTSDHAAASKCPFWDEKKLLDPKKNM</sequence>
<comment type="cofactor">
    <cofactor evidence="2">
        <name>Zn(2+)</name>
        <dbReference type="ChEBI" id="CHEBI:29105"/>
    </cofactor>
</comment>
<dbReference type="GO" id="GO:0005737">
    <property type="term" value="C:cytoplasm"/>
    <property type="evidence" value="ECO:0000318"/>
    <property type="project" value="GO_Central"/>
</dbReference>
<dbReference type="InParanoid" id="D8S286"/>
<dbReference type="InterPro" id="IPR018957">
    <property type="entry name" value="Znf_C3HC4_RING-type"/>
</dbReference>
<dbReference type="GO" id="GO:0016567">
    <property type="term" value="P:protein ubiquitination"/>
    <property type="evidence" value="ECO:0007669"/>
    <property type="project" value="InterPro"/>
</dbReference>
<dbReference type="CDD" id="cd22584">
    <property type="entry name" value="Rcat_RBR_unk"/>
    <property type="match status" value="1"/>
</dbReference>
<evidence type="ECO:0000313" key="22">
    <source>
        <dbReference type="Proteomes" id="UP000001514"/>
    </source>
</evidence>
<dbReference type="FunCoup" id="D8S286">
    <property type="interactions" value="1557"/>
</dbReference>
<dbReference type="GO" id="GO:0031624">
    <property type="term" value="F:ubiquitin conjugating enzyme binding"/>
    <property type="evidence" value="ECO:0000318"/>
    <property type="project" value="GO_Central"/>
</dbReference>
<feature type="compositionally biased region" description="Low complexity" evidence="18">
    <location>
        <begin position="1"/>
        <end position="21"/>
    </location>
</feature>
<dbReference type="Gramene" id="EFJ21592">
    <property type="protein sequence ID" value="EFJ21592"/>
    <property type="gene ID" value="SELMODRAFT_417443"/>
</dbReference>
<keyword evidence="9" id="KW-0812">Transmembrane</keyword>
<keyword evidence="14" id="KW-0862">Zinc</keyword>
<dbReference type="FunFam" id="3.30.40.10:FF:000051">
    <property type="entry name" value="RBR-type E3 ubiquitin transferase"/>
    <property type="match status" value="1"/>
</dbReference>
<proteinExistence type="inferred from homology"/>
<evidence type="ECO:0000256" key="12">
    <source>
        <dbReference type="ARBA" id="ARBA00022771"/>
    </source>
</evidence>
<keyword evidence="8" id="KW-0808">Transferase</keyword>
<dbReference type="EC" id="2.3.2.31" evidence="7"/>
<evidence type="ECO:0000256" key="8">
    <source>
        <dbReference type="ARBA" id="ARBA00022679"/>
    </source>
</evidence>
<evidence type="ECO:0000256" key="10">
    <source>
        <dbReference type="ARBA" id="ARBA00022723"/>
    </source>
</evidence>
<evidence type="ECO:0000256" key="7">
    <source>
        <dbReference type="ARBA" id="ARBA00012251"/>
    </source>
</evidence>
<dbReference type="Pfam" id="PF22191">
    <property type="entry name" value="IBR_1"/>
    <property type="match status" value="1"/>
</dbReference>
<dbReference type="SMART" id="SM00647">
    <property type="entry name" value="IBR"/>
    <property type="match status" value="2"/>
</dbReference>
<comment type="subcellular location">
    <subcellularLocation>
        <location evidence="4">Membrane</location>
        <topology evidence="4">Single-pass membrane protein</topology>
    </subcellularLocation>
</comment>
<keyword evidence="10" id="KW-0479">Metal-binding</keyword>
<dbReference type="EMBL" id="GL377599">
    <property type="protein sequence ID" value="EFJ21592.1"/>
    <property type="molecule type" value="Genomic_DNA"/>
</dbReference>
<evidence type="ECO:0000256" key="16">
    <source>
        <dbReference type="ARBA" id="ARBA00023136"/>
    </source>
</evidence>
<dbReference type="InterPro" id="IPR002867">
    <property type="entry name" value="IBR_dom"/>
</dbReference>
<dbReference type="GO" id="GO:0006511">
    <property type="term" value="P:ubiquitin-dependent protein catabolic process"/>
    <property type="evidence" value="ECO:0000318"/>
    <property type="project" value="GO_Central"/>
</dbReference>
<evidence type="ECO:0000256" key="5">
    <source>
        <dbReference type="ARBA" id="ARBA00004906"/>
    </source>
</evidence>
<dbReference type="SUPFAM" id="SSF57850">
    <property type="entry name" value="RING/U-box"/>
    <property type="match status" value="3"/>
</dbReference>
<evidence type="ECO:0000256" key="11">
    <source>
        <dbReference type="ARBA" id="ARBA00022737"/>
    </source>
</evidence>
<dbReference type="Pfam" id="PF01485">
    <property type="entry name" value="IBR"/>
    <property type="match status" value="1"/>
</dbReference>
<evidence type="ECO:0000256" key="2">
    <source>
        <dbReference type="ARBA" id="ARBA00001947"/>
    </source>
</evidence>
<keyword evidence="15" id="KW-1133">Transmembrane helix</keyword>
<dbReference type="Gene3D" id="1.20.120.1750">
    <property type="match status" value="1"/>
</dbReference>
<protein>
    <recommendedName>
        <fullName evidence="7">RBR-type E3 ubiquitin transferase</fullName>
        <ecNumber evidence="7">2.3.2.31</ecNumber>
    </recommendedName>
</protein>
<evidence type="ECO:0000259" key="19">
    <source>
        <dbReference type="PROSITE" id="PS50089"/>
    </source>
</evidence>
<comment type="pathway">
    <text evidence="5">Protein modification; protein ubiquitination.</text>
</comment>
<evidence type="ECO:0000313" key="21">
    <source>
        <dbReference type="EMBL" id="EFJ21592.1"/>
    </source>
</evidence>
<evidence type="ECO:0000256" key="9">
    <source>
        <dbReference type="ARBA" id="ARBA00022692"/>
    </source>
</evidence>
<keyword evidence="12 17" id="KW-0863">Zinc-finger</keyword>
<evidence type="ECO:0000256" key="13">
    <source>
        <dbReference type="ARBA" id="ARBA00022786"/>
    </source>
</evidence>
<evidence type="ECO:0000256" key="15">
    <source>
        <dbReference type="ARBA" id="ARBA00022989"/>
    </source>
</evidence>
<feature type="region of interest" description="Disordered" evidence="18">
    <location>
        <begin position="1"/>
        <end position="54"/>
    </location>
</feature>
<evidence type="ECO:0000256" key="6">
    <source>
        <dbReference type="ARBA" id="ARBA00005884"/>
    </source>
</evidence>
<feature type="domain" description="RING-type" evidence="19">
    <location>
        <begin position="118"/>
        <end position="167"/>
    </location>
</feature>
<dbReference type="KEGG" id="smo:SELMODRAFT_417443"/>
<dbReference type="InterPro" id="IPR013083">
    <property type="entry name" value="Znf_RING/FYVE/PHD"/>
</dbReference>
<dbReference type="Proteomes" id="UP000001514">
    <property type="component" value="Unassembled WGS sequence"/>
</dbReference>
<dbReference type="GO" id="GO:0000151">
    <property type="term" value="C:ubiquitin ligase complex"/>
    <property type="evidence" value="ECO:0000318"/>
    <property type="project" value="GO_Central"/>
</dbReference>
<dbReference type="PROSITE" id="PS00518">
    <property type="entry name" value="ZF_RING_1"/>
    <property type="match status" value="1"/>
</dbReference>
<feature type="domain" description="RING-type" evidence="20">
    <location>
        <begin position="114"/>
        <end position="398"/>
    </location>
</feature>
<evidence type="ECO:0000256" key="18">
    <source>
        <dbReference type="SAM" id="MobiDB-lite"/>
    </source>
</evidence>
<dbReference type="HOGENOM" id="CLU_777078_0_0_1"/>
<keyword evidence="22" id="KW-1185">Reference proteome</keyword>
<dbReference type="OrthoDB" id="10009520at2759"/>
<comment type="function">
    <text evidence="3">Might act as an E3 ubiquitin-protein ligase, or as part of E3 complex, which accepts ubiquitin from specific E2 ubiquitin-conjugating enzymes and then transfers it to substrates.</text>
</comment>
<dbReference type="Gene3D" id="3.30.40.10">
    <property type="entry name" value="Zinc/RING finger domain, C3HC4 (zinc finger)"/>
    <property type="match status" value="1"/>
</dbReference>
<dbReference type="AlphaFoldDB" id="D8S286"/>
<comment type="catalytic activity">
    <reaction evidence="1">
        <text>[E2 ubiquitin-conjugating enzyme]-S-ubiquitinyl-L-cysteine + [acceptor protein]-L-lysine = [E2 ubiquitin-conjugating enzyme]-L-cysteine + [acceptor protein]-N(6)-ubiquitinyl-L-lysine.</text>
        <dbReference type="EC" id="2.3.2.31"/>
    </reaction>
</comment>
<dbReference type="GO" id="GO:0008270">
    <property type="term" value="F:zinc ion binding"/>
    <property type="evidence" value="ECO:0007669"/>
    <property type="project" value="UniProtKB-KW"/>
</dbReference>
<dbReference type="GO" id="GO:0061630">
    <property type="term" value="F:ubiquitin protein ligase activity"/>
    <property type="evidence" value="ECO:0000318"/>
    <property type="project" value="GO_Central"/>
</dbReference>
<dbReference type="PROSITE" id="PS50089">
    <property type="entry name" value="ZF_RING_2"/>
    <property type="match status" value="1"/>
</dbReference>
<dbReference type="Pfam" id="PF00097">
    <property type="entry name" value="zf-C3HC4"/>
    <property type="match status" value="1"/>
</dbReference>
<keyword evidence="16" id="KW-0472">Membrane</keyword>
<dbReference type="InterPro" id="IPR001841">
    <property type="entry name" value="Znf_RING"/>
</dbReference>